<dbReference type="Pfam" id="PF00591">
    <property type="entry name" value="Glycos_transf_3"/>
    <property type="match status" value="1"/>
</dbReference>
<protein>
    <recommendedName>
        <fullName evidence="6">Glycosyl transferase family 3 N-terminal domain-containing protein</fullName>
    </recommendedName>
</protein>
<feature type="domain" description="Glycosyl transferase family 3 N-terminal" evidence="4">
    <location>
        <begin position="1"/>
        <end position="45"/>
    </location>
</feature>
<feature type="domain" description="Glycosyl transferase family 3" evidence="3">
    <location>
        <begin position="56"/>
        <end position="79"/>
    </location>
</feature>
<dbReference type="InterPro" id="IPR005940">
    <property type="entry name" value="Anthranilate_Pribosyl_Tfrase"/>
</dbReference>
<evidence type="ECO:0000256" key="1">
    <source>
        <dbReference type="ARBA" id="ARBA00022676"/>
    </source>
</evidence>
<dbReference type="AlphaFoldDB" id="A0A382U1W2"/>
<reference evidence="5" key="1">
    <citation type="submission" date="2018-05" db="EMBL/GenBank/DDBJ databases">
        <authorList>
            <person name="Lanie J.A."/>
            <person name="Ng W.-L."/>
            <person name="Kazmierczak K.M."/>
            <person name="Andrzejewski T.M."/>
            <person name="Davidsen T.M."/>
            <person name="Wayne K.J."/>
            <person name="Tettelin H."/>
            <person name="Glass J.I."/>
            <person name="Rusch D."/>
            <person name="Podicherti R."/>
            <person name="Tsui H.-C.T."/>
            <person name="Winkler M.E."/>
        </authorList>
    </citation>
    <scope>NUCLEOTIDE SEQUENCE</scope>
</reference>
<dbReference type="GO" id="GO:0005829">
    <property type="term" value="C:cytosol"/>
    <property type="evidence" value="ECO:0007669"/>
    <property type="project" value="TreeGrafter"/>
</dbReference>
<feature type="non-terminal residue" evidence="5">
    <location>
        <position position="79"/>
    </location>
</feature>
<dbReference type="SUPFAM" id="SSF52418">
    <property type="entry name" value="Nucleoside phosphorylase/phosphoribosyltransferase catalytic domain"/>
    <property type="match status" value="1"/>
</dbReference>
<gene>
    <name evidence="5" type="ORF">METZ01_LOCUS381107</name>
</gene>
<sequence length="79" mass="8190">MHDVMNSIMTGQTTDAQIGAFLVGLSMKGETIEEITASAKVMRSLATPVEISNSDYLVDTCGTGGDGLGLFNISTASAF</sequence>
<dbReference type="GO" id="GO:0004048">
    <property type="term" value="F:anthranilate phosphoribosyltransferase activity"/>
    <property type="evidence" value="ECO:0007669"/>
    <property type="project" value="InterPro"/>
</dbReference>
<evidence type="ECO:0000259" key="3">
    <source>
        <dbReference type="Pfam" id="PF00591"/>
    </source>
</evidence>
<dbReference type="GO" id="GO:0000162">
    <property type="term" value="P:L-tryptophan biosynthetic process"/>
    <property type="evidence" value="ECO:0007669"/>
    <property type="project" value="InterPro"/>
</dbReference>
<dbReference type="SUPFAM" id="SSF47648">
    <property type="entry name" value="Nucleoside phosphorylase/phosphoribosyltransferase N-terminal domain"/>
    <property type="match status" value="1"/>
</dbReference>
<keyword evidence="2" id="KW-0808">Transferase</keyword>
<evidence type="ECO:0000256" key="2">
    <source>
        <dbReference type="ARBA" id="ARBA00022679"/>
    </source>
</evidence>
<dbReference type="PANTHER" id="PTHR43285">
    <property type="entry name" value="ANTHRANILATE PHOSPHORIBOSYLTRANSFERASE"/>
    <property type="match status" value="1"/>
</dbReference>
<name>A0A382U1W2_9ZZZZ</name>
<dbReference type="PANTHER" id="PTHR43285:SF2">
    <property type="entry name" value="ANTHRANILATE PHOSPHORIBOSYLTRANSFERASE"/>
    <property type="match status" value="1"/>
</dbReference>
<proteinExistence type="predicted"/>
<dbReference type="InterPro" id="IPR035902">
    <property type="entry name" value="Nuc_phospho_transferase"/>
</dbReference>
<evidence type="ECO:0008006" key="6">
    <source>
        <dbReference type="Google" id="ProtNLM"/>
    </source>
</evidence>
<evidence type="ECO:0000259" key="4">
    <source>
        <dbReference type="Pfam" id="PF02885"/>
    </source>
</evidence>
<organism evidence="5">
    <name type="scientific">marine metagenome</name>
    <dbReference type="NCBI Taxonomy" id="408172"/>
    <lineage>
        <taxon>unclassified sequences</taxon>
        <taxon>metagenomes</taxon>
        <taxon>ecological metagenomes</taxon>
    </lineage>
</organism>
<dbReference type="InterPro" id="IPR036320">
    <property type="entry name" value="Glycosyl_Trfase_fam3_N_dom_sf"/>
</dbReference>
<dbReference type="Gene3D" id="3.40.1030.10">
    <property type="entry name" value="Nucleoside phosphorylase/phosphoribosyltransferase catalytic domain"/>
    <property type="match status" value="1"/>
</dbReference>
<dbReference type="InterPro" id="IPR000312">
    <property type="entry name" value="Glycosyl_Trfase_fam3"/>
</dbReference>
<dbReference type="Pfam" id="PF02885">
    <property type="entry name" value="Glycos_trans_3N"/>
    <property type="match status" value="1"/>
</dbReference>
<dbReference type="InterPro" id="IPR017459">
    <property type="entry name" value="Glycosyl_Trfase_fam3_N_dom"/>
</dbReference>
<dbReference type="EMBL" id="UINC01140865">
    <property type="protein sequence ID" value="SVD28253.1"/>
    <property type="molecule type" value="Genomic_DNA"/>
</dbReference>
<dbReference type="Gene3D" id="1.20.970.10">
    <property type="entry name" value="Transferase, Pyrimidine Nucleoside Phosphorylase, Chain C"/>
    <property type="match status" value="1"/>
</dbReference>
<keyword evidence="1" id="KW-0328">Glycosyltransferase</keyword>
<evidence type="ECO:0000313" key="5">
    <source>
        <dbReference type="EMBL" id="SVD28253.1"/>
    </source>
</evidence>
<accession>A0A382U1W2</accession>